<accession>A0A7X4RWP0</accession>
<dbReference type="InterPro" id="IPR017946">
    <property type="entry name" value="PLC-like_Pdiesterase_TIM-brl"/>
</dbReference>
<organism evidence="2 3">
    <name type="scientific">Vibrio eleionomae</name>
    <dbReference type="NCBI Taxonomy" id="2653505"/>
    <lineage>
        <taxon>Bacteria</taxon>
        <taxon>Pseudomonadati</taxon>
        <taxon>Pseudomonadota</taxon>
        <taxon>Gammaproteobacteria</taxon>
        <taxon>Vibrionales</taxon>
        <taxon>Vibrionaceae</taxon>
        <taxon>Vibrio</taxon>
    </lineage>
</organism>
<keyword evidence="3" id="KW-1185">Reference proteome</keyword>
<dbReference type="PANTHER" id="PTHR46211:SF1">
    <property type="entry name" value="GLYCEROPHOSPHODIESTER PHOSPHODIESTERASE, CYTOPLASMIC"/>
    <property type="match status" value="1"/>
</dbReference>
<dbReference type="InterPro" id="IPR030395">
    <property type="entry name" value="GP_PDE_dom"/>
</dbReference>
<evidence type="ECO:0000313" key="2">
    <source>
        <dbReference type="EMBL" id="MZI95409.1"/>
    </source>
</evidence>
<dbReference type="GO" id="GO:0008081">
    <property type="term" value="F:phosphoric diester hydrolase activity"/>
    <property type="evidence" value="ECO:0007669"/>
    <property type="project" value="InterPro"/>
</dbReference>
<dbReference type="Pfam" id="PF03009">
    <property type="entry name" value="GDPD"/>
    <property type="match status" value="1"/>
</dbReference>
<reference evidence="2 3" key="1">
    <citation type="submission" date="2019-10" db="EMBL/GenBank/DDBJ databases">
        <title>Vibrio sp. nov. isolated from a shrimp pond.</title>
        <authorList>
            <person name="Gomez-Gil B."/>
            <person name="Enciso-Ibarra J."/>
            <person name="Enciso-Ibarra K."/>
            <person name="Bolan-Mejia C."/>
        </authorList>
    </citation>
    <scope>NUCLEOTIDE SEQUENCE [LARGE SCALE GENOMIC DNA]</scope>
    <source>
        <strain evidence="2 3">CAIM 722</strain>
    </source>
</reference>
<evidence type="ECO:0000259" key="1">
    <source>
        <dbReference type="PROSITE" id="PS51704"/>
    </source>
</evidence>
<dbReference type="CDD" id="cd08601">
    <property type="entry name" value="GDPD_SaGlpQ_like"/>
    <property type="match status" value="1"/>
</dbReference>
<name>A0A7X4RWP0_9VIBR</name>
<dbReference type="PANTHER" id="PTHR46211">
    <property type="entry name" value="GLYCEROPHOSPHORYL DIESTER PHOSPHODIESTERASE"/>
    <property type="match status" value="1"/>
</dbReference>
<dbReference type="Proteomes" id="UP000462621">
    <property type="component" value="Unassembled WGS sequence"/>
</dbReference>
<dbReference type="PROSITE" id="PS51704">
    <property type="entry name" value="GP_PDE"/>
    <property type="match status" value="1"/>
</dbReference>
<dbReference type="SUPFAM" id="SSF51695">
    <property type="entry name" value="PLC-like phosphodiesterases"/>
    <property type="match status" value="1"/>
</dbReference>
<sequence>MVLLINDKKPQYLWRFLALTILTIVPLSTVWAFDIPEHAIIAHRGDSYDAPESTLPAYKLACEIGADYLELDLQRTKDGKLIALHDNNLKRTTNIEKVFPKRANEPVSHFTWQELQRLDAGSWFNHRYPTRARSSFKGLSIVTLKQVSDIAHACSHPVGLYIETKVPKLFPGIEKDLANFLKREHWLDKKHDGKIILQTFEKPSLVALQKVMPDVPKILLLWTGDGYIDAAPGQKKAADESYADYYAHVKVASKQAFEKWLDFAKEHGAIGVGPSTVQTHHQGRFSSQFSYMDLAEPWMVKMSHAKGLLVHAYTVDQKVDFERYVKSGVDGFFTNRTELAAQVLRNKPAVDIDAELTSLGY</sequence>
<gene>
    <name evidence="2" type="ORF">F9817_19725</name>
</gene>
<comment type="caution">
    <text evidence="2">The sequence shown here is derived from an EMBL/GenBank/DDBJ whole genome shotgun (WGS) entry which is preliminary data.</text>
</comment>
<dbReference type="GO" id="GO:0006629">
    <property type="term" value="P:lipid metabolic process"/>
    <property type="evidence" value="ECO:0007669"/>
    <property type="project" value="InterPro"/>
</dbReference>
<dbReference type="AlphaFoldDB" id="A0A7X4RWP0"/>
<dbReference type="Gene3D" id="3.20.20.190">
    <property type="entry name" value="Phosphatidylinositol (PI) phosphodiesterase"/>
    <property type="match status" value="1"/>
</dbReference>
<proteinExistence type="predicted"/>
<feature type="domain" description="GP-PDE" evidence="1">
    <location>
        <begin position="38"/>
        <end position="344"/>
    </location>
</feature>
<protein>
    <submittedName>
        <fullName evidence="2">Glycerophosphodiester phosphodiesterase</fullName>
    </submittedName>
</protein>
<dbReference type="EMBL" id="WEKT01000054">
    <property type="protein sequence ID" value="MZI95409.1"/>
    <property type="molecule type" value="Genomic_DNA"/>
</dbReference>
<evidence type="ECO:0000313" key="3">
    <source>
        <dbReference type="Proteomes" id="UP000462621"/>
    </source>
</evidence>